<evidence type="ECO:0000313" key="2">
    <source>
        <dbReference type="Proteomes" id="UP000266691"/>
    </source>
</evidence>
<reference evidence="1 2" key="1">
    <citation type="submission" date="2018-08" db="EMBL/GenBank/DDBJ databases">
        <title>Proposal of Muricauda 72 sp.nov. and Muricauda NH166 sp.nov., isolated from seawater.</title>
        <authorList>
            <person name="Cheng H."/>
            <person name="Wu Y.-H."/>
            <person name="Guo L.-L."/>
            <person name="Xu X.-W."/>
        </authorList>
    </citation>
    <scope>NUCLEOTIDE SEQUENCE [LARGE SCALE GENOMIC DNA]</scope>
    <source>
        <strain evidence="1 2">72</strain>
    </source>
</reference>
<evidence type="ECO:0008006" key="3">
    <source>
        <dbReference type="Google" id="ProtNLM"/>
    </source>
</evidence>
<protein>
    <recommendedName>
        <fullName evidence="3">Capsular biosynthesis protein</fullName>
    </recommendedName>
</protein>
<dbReference type="SUPFAM" id="SSF53756">
    <property type="entry name" value="UDP-Glycosyltransferase/glycogen phosphorylase"/>
    <property type="match status" value="1"/>
</dbReference>
<sequence>MNICFVANFFKTYFFEGVANKLKNEGMEIYWICFDQEQFDHLSNIYSKGNCLLLSMGVIKKEAEPLADFKLNELVMGDRFLRHQQDWAFDYLKSIQPLAYNFVKEKGLKFVFGEITHAHEILLYRMLKMFKELKCKYLHPQSVRIPNKRFLFLEDEFQSKVCGEHLILNKEWESEWKIVEAVRPRRVAQVDKEVKNELSFSGRLKRLSNFFTNSNIKSDLPSVVHNKTKRSLIAVVQELNKFMYRFVKTDSFEVIQDKKYVLYTLHMQPEASVDVVGAYYDNQLKNIINIWRILPDDWFIVIKEHSNAIGNRSPKFFKSFKTLRNSILLHERVDSHKIIENAQAIFTVSGTIAYEAALKGKMAFTFADIFFNKLKNCTKISIETFRAIENFDDLIQMAKRANEGKMSIEDYSAYIYKISFKGIVDAPLNSEDWADEANFETVSRSFVSFINAIDE</sequence>
<dbReference type="Proteomes" id="UP000266691">
    <property type="component" value="Unassembled WGS sequence"/>
</dbReference>
<dbReference type="Gene3D" id="3.40.50.2000">
    <property type="entry name" value="Glycogen Phosphorylase B"/>
    <property type="match status" value="1"/>
</dbReference>
<comment type="caution">
    <text evidence="1">The sequence shown here is derived from an EMBL/GenBank/DDBJ whole genome shotgun (WGS) entry which is preliminary data.</text>
</comment>
<name>A0A3A1NH74_9FLAO</name>
<dbReference type="EMBL" id="QXFI01000025">
    <property type="protein sequence ID" value="RIV44611.1"/>
    <property type="molecule type" value="Genomic_DNA"/>
</dbReference>
<evidence type="ECO:0000313" key="1">
    <source>
        <dbReference type="EMBL" id="RIV44611.1"/>
    </source>
</evidence>
<accession>A0A3A1NH74</accession>
<proteinExistence type="predicted"/>
<dbReference type="AlphaFoldDB" id="A0A3A1NH74"/>
<gene>
    <name evidence="1" type="ORF">D2V05_09665</name>
</gene>
<organism evidence="1 2">
    <name type="scientific">Flagellimonas pelagia</name>
    <dbReference type="NCBI Taxonomy" id="2306998"/>
    <lineage>
        <taxon>Bacteria</taxon>
        <taxon>Pseudomonadati</taxon>
        <taxon>Bacteroidota</taxon>
        <taxon>Flavobacteriia</taxon>
        <taxon>Flavobacteriales</taxon>
        <taxon>Flavobacteriaceae</taxon>
        <taxon>Flagellimonas</taxon>
    </lineage>
</organism>